<dbReference type="OrthoDB" id="35924at2157"/>
<dbReference type="RefSeq" id="WP_054838433.1">
    <property type="nucleotide sequence ID" value="NZ_BBBY01000009.1"/>
</dbReference>
<dbReference type="Proteomes" id="UP000470772">
    <property type="component" value="Unassembled WGS sequence"/>
</dbReference>
<accession>A0A6A9QW64</accession>
<organism evidence="1 2">
    <name type="scientific">Sulfuracidifex metallicus DSM 6482 = JCM 9184</name>
    <dbReference type="NCBI Taxonomy" id="523847"/>
    <lineage>
        <taxon>Archaea</taxon>
        <taxon>Thermoproteota</taxon>
        <taxon>Thermoprotei</taxon>
        <taxon>Sulfolobales</taxon>
        <taxon>Sulfolobaceae</taxon>
        <taxon>Sulfuracidifex</taxon>
    </lineage>
</organism>
<name>A0A6A9QW64_SULME</name>
<proteinExistence type="predicted"/>
<protein>
    <submittedName>
        <fullName evidence="1">Uncharacterized protein</fullName>
    </submittedName>
</protein>
<reference evidence="1 2" key="1">
    <citation type="submission" date="2019-10" db="EMBL/GenBank/DDBJ databases">
        <title>Sequencing and Assembly of Multiple Reported Metal-Biooxidizing Members of the Extremely Thermoacidophilic Archaeal Family Sulfolobaceae.</title>
        <authorList>
            <person name="Counts J.A."/>
            <person name="Kelly R.M."/>
        </authorList>
    </citation>
    <scope>NUCLEOTIDE SEQUENCE [LARGE SCALE GENOMIC DNA]</scope>
    <source>
        <strain evidence="1 2">DSM 6482</strain>
    </source>
</reference>
<keyword evidence="2" id="KW-1185">Reference proteome</keyword>
<sequence length="180" mass="21547">MNRVRQLTREAIEEIEKYNSCQSAYYILKTLEEGSESLCKEKELKYDYTIDNLITVSLYIYDEVTKARLFVTSFLIYDVLAKNYVLQNPLFYFRWNKRYFVYSPRIDSHLSYLSREGFVKARKKFSLTEYGKKEGESLISTLNKETLSKIEEYVSTLKSMDTMKETKIFLKKHLMGYRDR</sequence>
<dbReference type="EMBL" id="WGGD01000005">
    <property type="protein sequence ID" value="MUN29943.1"/>
    <property type="molecule type" value="Genomic_DNA"/>
</dbReference>
<dbReference type="AlphaFoldDB" id="A0A6A9QW64"/>
<evidence type="ECO:0000313" key="2">
    <source>
        <dbReference type="Proteomes" id="UP000470772"/>
    </source>
</evidence>
<evidence type="ECO:0000313" key="1">
    <source>
        <dbReference type="EMBL" id="MUN29943.1"/>
    </source>
</evidence>
<comment type="caution">
    <text evidence="1">The sequence shown here is derived from an EMBL/GenBank/DDBJ whole genome shotgun (WGS) entry which is preliminary data.</text>
</comment>
<gene>
    <name evidence="1" type="ORF">GC250_10975</name>
</gene>